<dbReference type="STRING" id="1237896.T0JVI3"/>
<comment type="caution">
    <text evidence="1">The sequence shown here is derived from an EMBL/GenBank/DDBJ whole genome shotgun (WGS) entry which is preliminary data.</text>
</comment>
<protein>
    <submittedName>
        <fullName evidence="1">Uncharacterized protein</fullName>
    </submittedName>
</protein>
<dbReference type="AlphaFoldDB" id="T0JVI3"/>
<organism evidence="1 2">
    <name type="scientific">Colletotrichum gloeosporioides (strain Cg-14)</name>
    <name type="common">Anthracnose fungus</name>
    <name type="synonym">Glomerella cingulata</name>
    <dbReference type="NCBI Taxonomy" id="1237896"/>
    <lineage>
        <taxon>Eukaryota</taxon>
        <taxon>Fungi</taxon>
        <taxon>Dikarya</taxon>
        <taxon>Ascomycota</taxon>
        <taxon>Pezizomycotina</taxon>
        <taxon>Sordariomycetes</taxon>
        <taxon>Hypocreomycetidae</taxon>
        <taxon>Glomerellales</taxon>
        <taxon>Glomerellaceae</taxon>
        <taxon>Colletotrichum</taxon>
        <taxon>Colletotrichum gloeosporioides species complex</taxon>
    </lineage>
</organism>
<dbReference type="HOGENOM" id="CLU_1722226_0_0_1"/>
<evidence type="ECO:0000313" key="1">
    <source>
        <dbReference type="EMBL" id="EQB47012.1"/>
    </source>
</evidence>
<evidence type="ECO:0000313" key="2">
    <source>
        <dbReference type="Proteomes" id="UP000015530"/>
    </source>
</evidence>
<name>T0JVI3_COLGC</name>
<dbReference type="EMBL" id="AMYD01003145">
    <property type="protein sequence ID" value="EQB47012.1"/>
    <property type="molecule type" value="Genomic_DNA"/>
</dbReference>
<dbReference type="Pfam" id="PF11917">
    <property type="entry name" value="DUF3435"/>
    <property type="match status" value="1"/>
</dbReference>
<accession>T0JVI3</accession>
<dbReference type="OrthoDB" id="5135310at2759"/>
<gene>
    <name evidence="1" type="ORF">CGLO_13895</name>
</gene>
<dbReference type="Proteomes" id="UP000015530">
    <property type="component" value="Unassembled WGS sequence"/>
</dbReference>
<proteinExistence type="predicted"/>
<reference evidence="2" key="1">
    <citation type="journal article" date="2013" name="Mol. Plant Microbe Interact.">
        <title>Global aspects of pacC regulation of pathogenicity genes in Colletotrichum gloeosporioides as revealed by transcriptome analysis.</title>
        <authorList>
            <person name="Alkan N."/>
            <person name="Meng X."/>
            <person name="Friedlander G."/>
            <person name="Reuveni E."/>
            <person name="Sukno S."/>
            <person name="Sherman A."/>
            <person name="Thon M."/>
            <person name="Fluhr R."/>
            <person name="Prusky D."/>
        </authorList>
    </citation>
    <scope>NUCLEOTIDE SEQUENCE [LARGE SCALE GENOMIC DNA]</scope>
    <source>
        <strain evidence="2">Cg-14</strain>
    </source>
</reference>
<dbReference type="InterPro" id="IPR021842">
    <property type="entry name" value="DUF3435"/>
</dbReference>
<sequence>MHLAPEELMVSRAEAFYRAFIYETGTETDPEQYKEIYRKQNIEIVQARRSQDDGYFFFWRFDQRFVKNNRNTDNKTFGSAFRHHDVLMYSATAMLLSLASADQATFGFDSLESLWQLKVPNGENKIILRWRRDVLDQPIAASHETGRSRAAN</sequence>